<feature type="chain" id="PRO_5002341450" description="CFEM domain-containing protein" evidence="15">
    <location>
        <begin position="22"/>
        <end position="448"/>
    </location>
</feature>
<evidence type="ECO:0000256" key="5">
    <source>
        <dbReference type="ARBA" id="ARBA00022525"/>
    </source>
</evidence>
<organism evidence="17 18">
    <name type="scientific">Metarhizium anisopliae BRIP 53293</name>
    <dbReference type="NCBI Taxonomy" id="1291518"/>
    <lineage>
        <taxon>Eukaryota</taxon>
        <taxon>Fungi</taxon>
        <taxon>Dikarya</taxon>
        <taxon>Ascomycota</taxon>
        <taxon>Pezizomycotina</taxon>
        <taxon>Sordariomycetes</taxon>
        <taxon>Hypocreomycetidae</taxon>
        <taxon>Hypocreales</taxon>
        <taxon>Clavicipitaceae</taxon>
        <taxon>Metarhizium</taxon>
    </lineage>
</organism>
<evidence type="ECO:0000256" key="8">
    <source>
        <dbReference type="ARBA" id="ARBA00022729"/>
    </source>
</evidence>
<evidence type="ECO:0000313" key="17">
    <source>
        <dbReference type="EMBL" id="KJK76963.1"/>
    </source>
</evidence>
<evidence type="ECO:0000256" key="1">
    <source>
        <dbReference type="ARBA" id="ARBA00004141"/>
    </source>
</evidence>
<dbReference type="InterPro" id="IPR008427">
    <property type="entry name" value="Extracellular_membr_CFEM_dom"/>
</dbReference>
<dbReference type="Pfam" id="PF05730">
    <property type="entry name" value="CFEM"/>
    <property type="match status" value="1"/>
</dbReference>
<keyword evidence="10 14" id="KW-0472">Membrane</keyword>
<reference evidence="18" key="1">
    <citation type="journal article" date="2014" name="BMC Genomics">
        <title>The genome sequence of the biocontrol fungus Metarhizium anisopliae and comparative genomics of Metarhizium species.</title>
        <authorList>
            <person name="Pattemore J.A."/>
            <person name="Hane J.K."/>
            <person name="Williams A.H."/>
            <person name="Wilson B.A."/>
            <person name="Stodart B.J."/>
            <person name="Ash G.J."/>
        </authorList>
    </citation>
    <scope>NUCLEOTIDE SEQUENCE [LARGE SCALE GENOMIC DNA]</scope>
    <source>
        <strain evidence="18">BRIP 53293</strain>
    </source>
</reference>
<sequence>MRLKQASTYLLALTLPWHCLGGSSTKVPSAADLAASFTKIPPCALECLTQSVTGAGCGLTDPQCICVDEYVAIEKAGAPCILEACSLIEALSTKNVTETACLKPMRDSSRRYDTMNILLGVITALLVVTRLLFKKFFSYRRELGADDWVILATVVIGVPCTIINKVGLTANGLGKDVWTIPVDQLIRFVMFFYIMEVLYLTEMALIKLSLSLFYLYIFPGSAIRRLLMGTAIFNVVFGFTFVTTGIFQCTPVSRYWTQYVDPDSPGHCININLFAWVHAALNIALDVWMIAIPLSQIKKLGLHWKKKIGVTLMFLLGTFVTIVSILRLQSLVDFANSTNPTWDNWIVAWWSTIEVNVGMICTCLPTVRLILVRAAPRIFSTNMSHNKSDPTHNGTHDRYSRNSKIMGHKQIELASIETRIVEEGEKPGKAREFFGAEGSRCTSRGGQV</sequence>
<feature type="transmembrane region" description="Helical" evidence="14">
    <location>
        <begin position="308"/>
        <end position="328"/>
    </location>
</feature>
<dbReference type="InterPro" id="IPR049326">
    <property type="entry name" value="Rhodopsin_dom_fungi"/>
</dbReference>
<evidence type="ECO:0000256" key="6">
    <source>
        <dbReference type="ARBA" id="ARBA00022622"/>
    </source>
</evidence>
<accession>A0A0D9NT66</accession>
<evidence type="ECO:0000256" key="3">
    <source>
        <dbReference type="ARBA" id="ARBA00004613"/>
    </source>
</evidence>
<gene>
    <name evidence="17" type="ORF">H634G_08005</name>
</gene>
<dbReference type="Proteomes" id="UP000054544">
    <property type="component" value="Unassembled WGS sequence"/>
</dbReference>
<feature type="transmembrane region" description="Helical" evidence="14">
    <location>
        <begin position="145"/>
        <end position="164"/>
    </location>
</feature>
<evidence type="ECO:0000256" key="2">
    <source>
        <dbReference type="ARBA" id="ARBA00004589"/>
    </source>
</evidence>
<evidence type="ECO:0000256" key="4">
    <source>
        <dbReference type="ARBA" id="ARBA00010031"/>
    </source>
</evidence>
<dbReference type="PANTHER" id="PTHR33048">
    <property type="entry name" value="PTH11-LIKE INTEGRAL MEMBRANE PROTEIN (AFU_ORTHOLOGUE AFUA_5G11245)"/>
    <property type="match status" value="1"/>
</dbReference>
<evidence type="ECO:0000313" key="18">
    <source>
        <dbReference type="Proteomes" id="UP000054544"/>
    </source>
</evidence>
<comment type="similarity">
    <text evidence="4">Belongs to the RBT5 family.</text>
</comment>
<evidence type="ECO:0000256" key="13">
    <source>
        <dbReference type="ARBA" id="ARBA00038359"/>
    </source>
</evidence>
<keyword evidence="5" id="KW-0964">Secreted</keyword>
<dbReference type="OrthoDB" id="4937014at2759"/>
<dbReference type="GO" id="GO:0005576">
    <property type="term" value="C:extracellular region"/>
    <property type="evidence" value="ECO:0007669"/>
    <property type="project" value="UniProtKB-SubCell"/>
</dbReference>
<evidence type="ECO:0000256" key="10">
    <source>
        <dbReference type="ARBA" id="ARBA00023136"/>
    </source>
</evidence>
<evidence type="ECO:0000256" key="9">
    <source>
        <dbReference type="ARBA" id="ARBA00022989"/>
    </source>
</evidence>
<evidence type="ECO:0000256" key="12">
    <source>
        <dbReference type="ARBA" id="ARBA00023288"/>
    </source>
</evidence>
<dbReference type="InterPro" id="IPR052337">
    <property type="entry name" value="SAT4-like"/>
</dbReference>
<keyword evidence="9 14" id="KW-1133">Transmembrane helix</keyword>
<keyword evidence="11" id="KW-1015">Disulfide bond</keyword>
<name>A0A0D9NT66_METAN</name>
<comment type="subcellular location">
    <subcellularLocation>
        <location evidence="2">Membrane</location>
        <topology evidence="2">Lipid-anchor</topology>
        <topology evidence="2">GPI-anchor</topology>
    </subcellularLocation>
    <subcellularLocation>
        <location evidence="1">Membrane</location>
        <topology evidence="1">Multi-pass membrane protein</topology>
    </subcellularLocation>
    <subcellularLocation>
        <location evidence="3">Secreted</location>
    </subcellularLocation>
</comment>
<feature type="transmembrane region" description="Helical" evidence="14">
    <location>
        <begin position="226"/>
        <end position="247"/>
    </location>
</feature>
<dbReference type="EMBL" id="KE384742">
    <property type="protein sequence ID" value="KJK76963.1"/>
    <property type="molecule type" value="Genomic_DNA"/>
</dbReference>
<dbReference type="Pfam" id="PF20684">
    <property type="entry name" value="Fung_rhodopsin"/>
    <property type="match status" value="1"/>
</dbReference>
<proteinExistence type="inferred from homology"/>
<evidence type="ECO:0000256" key="14">
    <source>
        <dbReference type="SAM" id="Phobius"/>
    </source>
</evidence>
<protein>
    <recommendedName>
        <fullName evidence="16">CFEM domain-containing protein</fullName>
    </recommendedName>
</protein>
<dbReference type="AlphaFoldDB" id="A0A0D9NT66"/>
<keyword evidence="18" id="KW-1185">Reference proteome</keyword>
<feature type="transmembrane region" description="Helical" evidence="14">
    <location>
        <begin position="114"/>
        <end position="133"/>
    </location>
</feature>
<feature type="domain" description="CFEM" evidence="16">
    <location>
        <begin position="36"/>
        <end position="102"/>
    </location>
</feature>
<feature type="transmembrane region" description="Helical" evidence="14">
    <location>
        <begin position="184"/>
        <end position="205"/>
    </location>
</feature>
<feature type="signal peptide" evidence="15">
    <location>
        <begin position="1"/>
        <end position="21"/>
    </location>
</feature>
<evidence type="ECO:0000256" key="7">
    <source>
        <dbReference type="ARBA" id="ARBA00022692"/>
    </source>
</evidence>
<dbReference type="PANTHER" id="PTHR33048:SF143">
    <property type="entry name" value="EXTRACELLULAR MEMBRANE PROTEIN CFEM DOMAIN-CONTAINING PROTEIN-RELATED"/>
    <property type="match status" value="1"/>
</dbReference>
<keyword evidence="6" id="KW-0325">Glycoprotein</keyword>
<evidence type="ECO:0000256" key="15">
    <source>
        <dbReference type="SAM" id="SignalP"/>
    </source>
</evidence>
<dbReference type="GO" id="GO:0098552">
    <property type="term" value="C:side of membrane"/>
    <property type="evidence" value="ECO:0007669"/>
    <property type="project" value="UniProtKB-KW"/>
</dbReference>
<dbReference type="STRING" id="1291518.A0A0D9NT66"/>
<evidence type="ECO:0000256" key="11">
    <source>
        <dbReference type="ARBA" id="ARBA00023157"/>
    </source>
</evidence>
<feature type="transmembrane region" description="Helical" evidence="14">
    <location>
        <begin position="348"/>
        <end position="371"/>
    </location>
</feature>
<evidence type="ECO:0000259" key="16">
    <source>
        <dbReference type="SMART" id="SM00747"/>
    </source>
</evidence>
<keyword evidence="12" id="KW-0449">Lipoprotein</keyword>
<dbReference type="SMART" id="SM00747">
    <property type="entry name" value="CFEM"/>
    <property type="match status" value="1"/>
</dbReference>
<keyword evidence="8 15" id="KW-0732">Signal</keyword>
<keyword evidence="6" id="KW-0336">GPI-anchor</keyword>
<comment type="similarity">
    <text evidence="13">Belongs to the SAT4 family.</text>
</comment>
<keyword evidence="7 14" id="KW-0812">Transmembrane</keyword>